<name>A0A1Y3MBQ2_9BACI</name>
<sequence>MAVPGYQDFMYPFLNQLEDRQEYRLQDLYTILARYFNLSDEDIAETLPSGKQTLLVNRVGWARTHLYKAGLIKVVRRAVFQITDEGLRVLNDPTITKIDRKFLTKYASFNEFINKVSKENTDSDIEDTEEKTPLELMSENFNILKNEIQDLLLEKIRSCSPGFFERLIVELIISMGYGGSVKDAGKAIGKSGDEGIDGIIKEDVLGLDMIYLQAKRWKKESTVSRPDIQTFVGSLVGKQASKGIFITTAKFSQSAIEYANSIDKRVILIDGQQLTDLMFKYNVGVSDEEVFVTKKIDLDFFEE</sequence>
<dbReference type="PANTHER" id="PTHR30015">
    <property type="entry name" value="MRR RESTRICTION SYSTEM PROTEIN"/>
    <property type="match status" value="1"/>
</dbReference>
<comment type="caution">
    <text evidence="3">The sequence shown here is derived from an EMBL/GenBank/DDBJ whole genome shotgun (WGS) entry which is preliminary data.</text>
</comment>
<dbReference type="GO" id="GO:0015666">
    <property type="term" value="F:restriction endodeoxyribonuclease activity"/>
    <property type="evidence" value="ECO:0007669"/>
    <property type="project" value="TreeGrafter"/>
</dbReference>
<accession>A0A1Y3MBQ2</accession>
<keyword evidence="3" id="KW-0540">Nuclease</keyword>
<dbReference type="InterPro" id="IPR025745">
    <property type="entry name" value="Mrr-like_N_dom"/>
</dbReference>
<dbReference type="Gene3D" id="3.40.1350.10">
    <property type="match status" value="1"/>
</dbReference>
<evidence type="ECO:0000259" key="1">
    <source>
        <dbReference type="Pfam" id="PF04471"/>
    </source>
</evidence>
<dbReference type="InterPro" id="IPR007560">
    <property type="entry name" value="Restrct_endonuc_IV_Mrr"/>
</dbReference>
<dbReference type="GO" id="GO:0009307">
    <property type="term" value="P:DNA restriction-modification system"/>
    <property type="evidence" value="ECO:0007669"/>
    <property type="project" value="InterPro"/>
</dbReference>
<dbReference type="Pfam" id="PF04471">
    <property type="entry name" value="Mrr_cat"/>
    <property type="match status" value="1"/>
</dbReference>
<feature type="domain" description="Restriction system protein Mrr-like N-terminal" evidence="2">
    <location>
        <begin position="6"/>
        <end position="91"/>
    </location>
</feature>
<dbReference type="SUPFAM" id="SSF52980">
    <property type="entry name" value="Restriction endonuclease-like"/>
    <property type="match status" value="1"/>
</dbReference>
<gene>
    <name evidence="3" type="ORF">BW425_24465</name>
</gene>
<dbReference type="RefSeq" id="WP_088094587.1">
    <property type="nucleotide sequence ID" value="NZ_JBEUTC010000370.1"/>
</dbReference>
<feature type="domain" description="Restriction endonuclease type IV Mrr" evidence="1">
    <location>
        <begin position="156"/>
        <end position="278"/>
    </location>
</feature>
<dbReference type="AlphaFoldDB" id="A0A1Y3MBQ2"/>
<dbReference type="InterPro" id="IPR011856">
    <property type="entry name" value="tRNA_endonuc-like_dom_sf"/>
</dbReference>
<keyword evidence="3" id="KW-0255">Endonuclease</keyword>
<evidence type="ECO:0000259" key="2">
    <source>
        <dbReference type="Pfam" id="PF14338"/>
    </source>
</evidence>
<organism evidence="3 4">
    <name type="scientific">Bacillus pseudomycoides</name>
    <dbReference type="NCBI Taxonomy" id="64104"/>
    <lineage>
        <taxon>Bacteria</taxon>
        <taxon>Bacillati</taxon>
        <taxon>Bacillota</taxon>
        <taxon>Bacilli</taxon>
        <taxon>Bacillales</taxon>
        <taxon>Bacillaceae</taxon>
        <taxon>Bacillus</taxon>
        <taxon>Bacillus cereus group</taxon>
    </lineage>
</organism>
<dbReference type="Pfam" id="PF14338">
    <property type="entry name" value="Mrr_N"/>
    <property type="match status" value="1"/>
</dbReference>
<keyword evidence="3" id="KW-0378">Hydrolase</keyword>
<dbReference type="Proteomes" id="UP000195321">
    <property type="component" value="Unassembled WGS sequence"/>
</dbReference>
<proteinExistence type="predicted"/>
<evidence type="ECO:0000313" key="3">
    <source>
        <dbReference type="EMBL" id="OUM46301.1"/>
    </source>
</evidence>
<dbReference type="GO" id="GO:0003677">
    <property type="term" value="F:DNA binding"/>
    <property type="evidence" value="ECO:0007669"/>
    <property type="project" value="InterPro"/>
</dbReference>
<dbReference type="InterPro" id="IPR011335">
    <property type="entry name" value="Restrct_endonuc-II-like"/>
</dbReference>
<dbReference type="PANTHER" id="PTHR30015:SF7">
    <property type="entry name" value="TYPE IV METHYL-DIRECTED RESTRICTION ENZYME ECOKMRR"/>
    <property type="match status" value="1"/>
</dbReference>
<reference evidence="3 4" key="1">
    <citation type="submission" date="2017-02" db="EMBL/GenBank/DDBJ databases">
        <title>Bacillus pseudomycoides isolate FSL K6-0042.</title>
        <authorList>
            <person name="Kovac J."/>
        </authorList>
    </citation>
    <scope>NUCLEOTIDE SEQUENCE [LARGE SCALE GENOMIC DNA]</scope>
    <source>
        <strain evidence="3 4">FSL K6-0042</strain>
    </source>
</reference>
<dbReference type="InterPro" id="IPR052906">
    <property type="entry name" value="Type_IV_Methyl-Rstrct_Enzyme"/>
</dbReference>
<protein>
    <submittedName>
        <fullName evidence="3">Restriction endonuclease</fullName>
    </submittedName>
</protein>
<dbReference type="EMBL" id="MWPX01000051">
    <property type="protein sequence ID" value="OUM46301.1"/>
    <property type="molecule type" value="Genomic_DNA"/>
</dbReference>
<evidence type="ECO:0000313" key="4">
    <source>
        <dbReference type="Proteomes" id="UP000195321"/>
    </source>
</evidence>